<dbReference type="OrthoDB" id="3831145at2"/>
<dbReference type="AlphaFoldDB" id="A0A1G6R3Z0"/>
<organism evidence="2 3">
    <name type="scientific">Glycomyces harbinensis</name>
    <dbReference type="NCBI Taxonomy" id="58114"/>
    <lineage>
        <taxon>Bacteria</taxon>
        <taxon>Bacillati</taxon>
        <taxon>Actinomycetota</taxon>
        <taxon>Actinomycetes</taxon>
        <taxon>Glycomycetales</taxon>
        <taxon>Glycomycetaceae</taxon>
        <taxon>Glycomyces</taxon>
    </lineage>
</organism>
<dbReference type="STRING" id="58114.SAMN05216270_101278"/>
<dbReference type="Proteomes" id="UP000198949">
    <property type="component" value="Unassembled WGS sequence"/>
</dbReference>
<evidence type="ECO:0000256" key="1">
    <source>
        <dbReference type="SAM" id="Phobius"/>
    </source>
</evidence>
<proteinExistence type="predicted"/>
<protein>
    <submittedName>
        <fullName evidence="2">Uncharacterized protein</fullName>
    </submittedName>
</protein>
<keyword evidence="3" id="KW-1185">Reference proteome</keyword>
<feature type="transmembrane region" description="Helical" evidence="1">
    <location>
        <begin position="73"/>
        <end position="99"/>
    </location>
</feature>
<feature type="transmembrane region" description="Helical" evidence="1">
    <location>
        <begin position="111"/>
        <end position="131"/>
    </location>
</feature>
<keyword evidence="1" id="KW-0812">Transmembrane</keyword>
<dbReference type="EMBL" id="FNAD01000001">
    <property type="protein sequence ID" value="SDC99238.1"/>
    <property type="molecule type" value="Genomic_DNA"/>
</dbReference>
<name>A0A1G6R3Z0_9ACTN</name>
<reference evidence="3" key="1">
    <citation type="submission" date="2016-10" db="EMBL/GenBank/DDBJ databases">
        <authorList>
            <person name="Varghese N."/>
            <person name="Submissions S."/>
        </authorList>
    </citation>
    <scope>NUCLEOTIDE SEQUENCE [LARGE SCALE GENOMIC DNA]</scope>
    <source>
        <strain evidence="3">CGMCC 4.3516</strain>
    </source>
</reference>
<keyword evidence="1" id="KW-1133">Transmembrane helix</keyword>
<feature type="transmembrane region" description="Helical" evidence="1">
    <location>
        <begin position="166"/>
        <end position="185"/>
    </location>
</feature>
<feature type="transmembrane region" description="Helical" evidence="1">
    <location>
        <begin position="21"/>
        <end position="44"/>
    </location>
</feature>
<accession>A0A1G6R3Z0</accession>
<keyword evidence="1" id="KW-0472">Membrane</keyword>
<dbReference type="RefSeq" id="WP_091027351.1">
    <property type="nucleotide sequence ID" value="NZ_FNAD01000001.1"/>
</dbReference>
<sequence length="208" mass="22226">MAEVPPQPPRPQGANLHRASVFIVPLTMYLTALSLFATAIGLLMSQADINGALEEVLLGDPSFADADWASGNIAGVIAFSLKITAVLYLVFAALHLVLGPLNYKDKRWARILGWVLAGVSLGWCGIGGLLLRKGVTSASFFGESYNNQISNALIEATPAWLTALQVISWTLLIVGSALVIVLLAVQDSKERPRAEAPAYSPYVEPPQD</sequence>
<gene>
    <name evidence="2" type="ORF">SAMN05216270_101278</name>
</gene>
<evidence type="ECO:0000313" key="3">
    <source>
        <dbReference type="Proteomes" id="UP000198949"/>
    </source>
</evidence>
<evidence type="ECO:0000313" key="2">
    <source>
        <dbReference type="EMBL" id="SDC99238.1"/>
    </source>
</evidence>